<organism evidence="3">
    <name type="scientific">Cladocopium goreaui</name>
    <dbReference type="NCBI Taxonomy" id="2562237"/>
    <lineage>
        <taxon>Eukaryota</taxon>
        <taxon>Sar</taxon>
        <taxon>Alveolata</taxon>
        <taxon>Dinophyceae</taxon>
        <taxon>Suessiales</taxon>
        <taxon>Symbiodiniaceae</taxon>
        <taxon>Cladocopium</taxon>
    </lineage>
</organism>
<dbReference type="OrthoDB" id="196393at2759"/>
<keyword evidence="5" id="KW-1185">Reference proteome</keyword>
<dbReference type="AlphaFoldDB" id="A0A9P1G6V9"/>
<reference evidence="3" key="1">
    <citation type="submission" date="2022-10" db="EMBL/GenBank/DDBJ databases">
        <authorList>
            <person name="Chen Y."/>
            <person name="Dougan E. K."/>
            <person name="Chan C."/>
            <person name="Rhodes N."/>
            <person name="Thang M."/>
        </authorList>
    </citation>
    <scope>NUCLEOTIDE SEQUENCE</scope>
</reference>
<feature type="region of interest" description="Disordered" evidence="2">
    <location>
        <begin position="280"/>
        <end position="339"/>
    </location>
</feature>
<proteinExistence type="inferred from homology"/>
<dbReference type="Proteomes" id="UP001152797">
    <property type="component" value="Unassembled WGS sequence"/>
</dbReference>
<reference evidence="4" key="2">
    <citation type="submission" date="2024-04" db="EMBL/GenBank/DDBJ databases">
        <authorList>
            <person name="Chen Y."/>
            <person name="Shah S."/>
            <person name="Dougan E. K."/>
            <person name="Thang M."/>
            <person name="Chan C."/>
        </authorList>
    </citation>
    <scope>NUCLEOTIDE SEQUENCE [LARGE SCALE GENOMIC DNA]</scope>
</reference>
<feature type="compositionally biased region" description="Polar residues" evidence="2">
    <location>
        <begin position="330"/>
        <end position="339"/>
    </location>
</feature>
<accession>A0A9P1G6V9</accession>
<comment type="similarity">
    <text evidence="1">Belongs to the FAM221 family.</text>
</comment>
<evidence type="ECO:0000313" key="4">
    <source>
        <dbReference type="EMBL" id="CAL1153310.1"/>
    </source>
</evidence>
<dbReference type="Pfam" id="PF14753">
    <property type="entry name" value="FAM221"/>
    <property type="match status" value="2"/>
</dbReference>
<feature type="compositionally biased region" description="Low complexity" evidence="2">
    <location>
        <begin position="305"/>
        <end position="317"/>
    </location>
</feature>
<evidence type="ECO:0000256" key="1">
    <source>
        <dbReference type="ARBA" id="ARBA00011026"/>
    </source>
</evidence>
<gene>
    <name evidence="3" type="ORF">C1SCF055_LOCUS26092</name>
</gene>
<dbReference type="InterPro" id="IPR026755">
    <property type="entry name" value="Fam221a/b"/>
</dbReference>
<protein>
    <submittedName>
        <fullName evidence="3">Uncharacterized protein</fullName>
    </submittedName>
</protein>
<evidence type="ECO:0000313" key="3">
    <source>
        <dbReference type="EMBL" id="CAI3999935.1"/>
    </source>
</evidence>
<sequence length="339" mass="37126">MMSGGPLARRPGSGSALERGGQAQLAQMQIFSGGVARSERALVAGTDGSVEQVQSNIAKAVQAFGPTPGGKKMMQAEKLAAEEAIRTGLYGVWRNAASGHDFCGRIGPSSRCLCGHEYSSHVWSKGRKELRPACGSCSCTGFRYIPRRPEEIGEWWLPRRKGFDIRIWRPKCKCQHSHEEHDPNTLSCRCCGCHSFSSAWECITCEGKWEDHESLWENEEERRLLGKPIGQAFMPLASTPDIQQMVLQTPAQLSDDQGWSLPYRSKPERSVRLMQERCSNYGRNNSRGGGQGSLEDAFPPRPPRGVGSAGASQAASGFTGGLEDAFPPRQRSNSGGRLR</sequence>
<dbReference type="PANTHER" id="PTHR31214">
    <property type="entry name" value="PROTEIN FAM221A-RELATED"/>
    <property type="match status" value="1"/>
</dbReference>
<dbReference type="PANTHER" id="PTHR31214:SF3">
    <property type="entry name" value="PROTEIN FAM221B"/>
    <property type="match status" value="1"/>
</dbReference>
<evidence type="ECO:0000313" key="5">
    <source>
        <dbReference type="Proteomes" id="UP001152797"/>
    </source>
</evidence>
<dbReference type="EMBL" id="CAMXCT010002702">
    <property type="protein sequence ID" value="CAI3999935.1"/>
    <property type="molecule type" value="Genomic_DNA"/>
</dbReference>
<dbReference type="EMBL" id="CAMXCT030002702">
    <property type="protein sequence ID" value="CAL4787247.1"/>
    <property type="molecule type" value="Genomic_DNA"/>
</dbReference>
<name>A0A9P1G6V9_9DINO</name>
<dbReference type="EMBL" id="CAMXCT020002702">
    <property type="protein sequence ID" value="CAL1153310.1"/>
    <property type="molecule type" value="Genomic_DNA"/>
</dbReference>
<comment type="caution">
    <text evidence="3">The sequence shown here is derived from an EMBL/GenBank/DDBJ whole genome shotgun (WGS) entry which is preliminary data.</text>
</comment>
<evidence type="ECO:0000256" key="2">
    <source>
        <dbReference type="SAM" id="MobiDB-lite"/>
    </source>
</evidence>